<feature type="binding site" evidence="2">
    <location>
        <begin position="117"/>
        <end position="118"/>
    </location>
    <ligand>
        <name>ATP</name>
        <dbReference type="ChEBI" id="CHEBI:30616"/>
    </ligand>
</feature>
<dbReference type="RefSeq" id="WP_221764903.1">
    <property type="nucleotide sequence ID" value="NZ_AP024110.1"/>
</dbReference>
<keyword evidence="2" id="KW-0460">Magnesium</keyword>
<evidence type="ECO:0000313" key="5">
    <source>
        <dbReference type="EMBL" id="BCM24359.1"/>
    </source>
</evidence>
<dbReference type="InterPro" id="IPR016188">
    <property type="entry name" value="PurM-like_N"/>
</dbReference>
<accession>A0A8D5JVQ6</accession>
<dbReference type="EMBL" id="AP024110">
    <property type="protein sequence ID" value="BCM24359.1"/>
    <property type="molecule type" value="Genomic_DNA"/>
</dbReference>
<dbReference type="PIRSF" id="PIRSF005303">
    <property type="entry name" value="Thiam_monoph_kin"/>
    <property type="match status" value="1"/>
</dbReference>
<feature type="binding site" evidence="2">
    <location>
        <position position="207"/>
    </location>
    <ligand>
        <name>Mg(2+)</name>
        <dbReference type="ChEBI" id="CHEBI:18420"/>
        <label>3</label>
    </ligand>
</feature>
<feature type="binding site" evidence="2">
    <location>
        <position position="118"/>
    </location>
    <ligand>
        <name>Mg(2+)</name>
        <dbReference type="ChEBI" id="CHEBI:18420"/>
        <label>1</label>
    </ligand>
</feature>
<sequence length="322" mass="34917">MASEFDLIQRYFTRNTPQALLGVGDDAALIKPSAGMELAISTDILVAGTHFFADTDAYKLGWKTLAVNLSDMAAMGSKPRWATLGLALPEINEEWLAKFSEGFFACAETFGVDLIGGDTTRGPLTLSVQIMGEVPAGKAIRRDNAKIGDEIWVSGELGTAALALAVLQNKIALSESEMSIYRLALEQPEPKVHLGIALRDIANSMIDISDGLLADLGHILKRSKVAAHIHLEQLPTCNYVSHHLHEKPIHKLVLAGGDDYELCFTAPKSQHAKILEISQELTLPISCIGNIIAATDGDFSSTVYNQQHQIIDIKETGFDHFA</sequence>
<dbReference type="UniPathway" id="UPA00060">
    <property type="reaction ID" value="UER00142"/>
</dbReference>
<feature type="binding site" evidence="2">
    <location>
        <position position="71"/>
    </location>
    <ligand>
        <name>Mg(2+)</name>
        <dbReference type="ChEBI" id="CHEBI:18420"/>
        <label>4</label>
    </ligand>
</feature>
<dbReference type="InterPro" id="IPR006283">
    <property type="entry name" value="ThiL-like"/>
</dbReference>
<comment type="catalytic activity">
    <reaction evidence="2">
        <text>thiamine phosphate + ATP = thiamine diphosphate + ADP</text>
        <dbReference type="Rhea" id="RHEA:15913"/>
        <dbReference type="ChEBI" id="CHEBI:30616"/>
        <dbReference type="ChEBI" id="CHEBI:37575"/>
        <dbReference type="ChEBI" id="CHEBI:58937"/>
        <dbReference type="ChEBI" id="CHEBI:456216"/>
        <dbReference type="EC" id="2.7.4.16"/>
    </reaction>
</comment>
<dbReference type="Gene3D" id="3.30.1330.10">
    <property type="entry name" value="PurM-like, N-terminal domain"/>
    <property type="match status" value="1"/>
</dbReference>
<feature type="binding site" evidence="2">
    <location>
        <position position="71"/>
    </location>
    <ligand>
        <name>Mg(2+)</name>
        <dbReference type="ChEBI" id="CHEBI:18420"/>
        <label>2</label>
    </ligand>
</feature>
<dbReference type="EC" id="2.7.4.16" evidence="2"/>
<comment type="caution">
    <text evidence="2">Lacks conserved residue(s) required for the propagation of feature annotation.</text>
</comment>
<organism evidence="5 6">
    <name type="scientific">Methyloradius palustris</name>
    <dbReference type="NCBI Taxonomy" id="2778876"/>
    <lineage>
        <taxon>Bacteria</taxon>
        <taxon>Pseudomonadati</taxon>
        <taxon>Pseudomonadota</taxon>
        <taxon>Betaproteobacteria</taxon>
        <taxon>Nitrosomonadales</taxon>
        <taxon>Methylophilaceae</taxon>
        <taxon>Methyloradius</taxon>
    </lineage>
</organism>
<dbReference type="NCBIfam" id="TIGR01379">
    <property type="entry name" value="thiL"/>
    <property type="match status" value="1"/>
</dbReference>
<keyword evidence="1 2" id="KW-0784">Thiamine biosynthesis</keyword>
<dbReference type="InterPro" id="IPR036676">
    <property type="entry name" value="PurM-like_C_sf"/>
</dbReference>
<dbReference type="Proteomes" id="UP000826722">
    <property type="component" value="Chromosome"/>
</dbReference>
<feature type="domain" description="PurM-like N-terminal" evidence="3">
    <location>
        <begin position="24"/>
        <end position="134"/>
    </location>
</feature>
<keyword evidence="2" id="KW-0808">Transferase</keyword>
<comment type="function">
    <text evidence="2">Catalyzes the ATP-dependent phosphorylation of thiamine-monophosphate (TMP) to form thiamine-pyrophosphate (TPP), the active form of vitamin B1.</text>
</comment>
<feature type="binding site" evidence="2">
    <location>
        <position position="26"/>
    </location>
    <ligand>
        <name>Mg(2+)</name>
        <dbReference type="ChEBI" id="CHEBI:18420"/>
        <label>3</label>
    </ligand>
</feature>
<dbReference type="PANTHER" id="PTHR30270:SF0">
    <property type="entry name" value="THIAMINE-MONOPHOSPHATE KINASE"/>
    <property type="match status" value="1"/>
</dbReference>
<dbReference type="KEGG" id="mpau:ZMTM_06180"/>
<dbReference type="SUPFAM" id="SSF55326">
    <property type="entry name" value="PurM N-terminal domain-like"/>
    <property type="match status" value="1"/>
</dbReference>
<dbReference type="GO" id="GO:0000287">
    <property type="term" value="F:magnesium ion binding"/>
    <property type="evidence" value="ECO:0007669"/>
    <property type="project" value="UniProtKB-UniRule"/>
</dbReference>
<feature type="binding site" evidence="2">
    <location>
        <position position="209"/>
    </location>
    <ligand>
        <name>ATP</name>
        <dbReference type="ChEBI" id="CHEBI:30616"/>
    </ligand>
</feature>
<feature type="binding site" evidence="2">
    <location>
        <position position="42"/>
    </location>
    <ligand>
        <name>Mg(2+)</name>
        <dbReference type="ChEBI" id="CHEBI:18420"/>
        <label>1</label>
    </ligand>
</feature>
<proteinExistence type="inferred from homology"/>
<evidence type="ECO:0000256" key="2">
    <source>
        <dbReference type="HAMAP-Rule" id="MF_02128"/>
    </source>
</evidence>
<dbReference type="PANTHER" id="PTHR30270">
    <property type="entry name" value="THIAMINE-MONOPHOSPHATE KINASE"/>
    <property type="match status" value="1"/>
</dbReference>
<name>A0A8D5JVQ6_9PROT</name>
<reference evidence="5" key="1">
    <citation type="journal article" date="2021" name="Arch. Microbiol.">
        <title>Methyloradius palustris gen. nov., sp. nov., a methanol-oxidizing bacterium isolated from snow.</title>
        <authorList>
            <person name="Miyadera T."/>
            <person name="Kojima H."/>
            <person name="Fukui M."/>
        </authorList>
    </citation>
    <scope>NUCLEOTIDE SEQUENCE</scope>
    <source>
        <strain evidence="5">Zm11</strain>
    </source>
</reference>
<dbReference type="InterPro" id="IPR010918">
    <property type="entry name" value="PurM-like_C_dom"/>
</dbReference>
<dbReference type="GO" id="GO:0009030">
    <property type="term" value="F:thiamine-phosphate kinase activity"/>
    <property type="evidence" value="ECO:0007669"/>
    <property type="project" value="UniProtKB-UniRule"/>
</dbReference>
<feature type="binding site" evidence="2">
    <location>
        <position position="258"/>
    </location>
    <ligand>
        <name>substrate</name>
    </ligand>
</feature>
<dbReference type="CDD" id="cd02194">
    <property type="entry name" value="ThiL"/>
    <property type="match status" value="1"/>
</dbReference>
<comment type="similarity">
    <text evidence="2">Belongs to the thiamine-monophosphate kinase family.</text>
</comment>
<evidence type="ECO:0000259" key="3">
    <source>
        <dbReference type="Pfam" id="PF00586"/>
    </source>
</evidence>
<keyword evidence="2 5" id="KW-0418">Kinase</keyword>
<evidence type="ECO:0000313" key="6">
    <source>
        <dbReference type="Proteomes" id="UP000826722"/>
    </source>
</evidence>
<dbReference type="AlphaFoldDB" id="A0A8D5JVQ6"/>
<gene>
    <name evidence="2 5" type="primary">thiL</name>
    <name evidence="5" type="ORF">ZMTM_06180</name>
</gene>
<keyword evidence="2" id="KW-0479">Metal-binding</keyword>
<dbReference type="Pfam" id="PF00586">
    <property type="entry name" value="AIRS"/>
    <property type="match status" value="1"/>
</dbReference>
<keyword evidence="2" id="KW-0547">Nucleotide-binding</keyword>
<keyword evidence="2" id="KW-0067">ATP-binding</keyword>
<dbReference type="InterPro" id="IPR036921">
    <property type="entry name" value="PurM-like_N_sf"/>
</dbReference>
<comment type="pathway">
    <text evidence="2">Cofactor biosynthesis; thiamine diphosphate biosynthesis; thiamine diphosphate from thiamine phosphate: step 1/1.</text>
</comment>
<dbReference type="GO" id="GO:0005524">
    <property type="term" value="F:ATP binding"/>
    <property type="evidence" value="ECO:0007669"/>
    <property type="project" value="UniProtKB-UniRule"/>
</dbReference>
<feature type="binding site" evidence="2">
    <location>
        <position position="43"/>
    </location>
    <ligand>
        <name>Mg(2+)</name>
        <dbReference type="ChEBI" id="CHEBI:18420"/>
        <label>2</label>
    </ligand>
</feature>
<feature type="binding site" evidence="2">
    <location>
        <position position="318"/>
    </location>
    <ligand>
        <name>substrate</name>
    </ligand>
</feature>
<evidence type="ECO:0000259" key="4">
    <source>
        <dbReference type="Pfam" id="PF02769"/>
    </source>
</evidence>
<feature type="binding site" evidence="2">
    <location>
        <position position="71"/>
    </location>
    <ligand>
        <name>Mg(2+)</name>
        <dbReference type="ChEBI" id="CHEBI:18420"/>
        <label>3</label>
    </ligand>
</feature>
<evidence type="ECO:0000256" key="1">
    <source>
        <dbReference type="ARBA" id="ARBA00022977"/>
    </source>
</evidence>
<dbReference type="Gene3D" id="3.90.650.10">
    <property type="entry name" value="PurM-like C-terminal domain"/>
    <property type="match status" value="1"/>
</dbReference>
<feature type="binding site" evidence="2">
    <location>
        <position position="50"/>
    </location>
    <ligand>
        <name>substrate</name>
    </ligand>
</feature>
<feature type="binding site" evidence="2">
    <location>
        <position position="41"/>
    </location>
    <ligand>
        <name>Mg(2+)</name>
        <dbReference type="ChEBI" id="CHEBI:18420"/>
        <label>4</label>
    </ligand>
</feature>
<dbReference type="GO" id="GO:0009229">
    <property type="term" value="P:thiamine diphosphate biosynthetic process"/>
    <property type="evidence" value="ECO:0007669"/>
    <property type="project" value="UniProtKB-UniRule"/>
</dbReference>
<dbReference type="GO" id="GO:0009228">
    <property type="term" value="P:thiamine biosynthetic process"/>
    <property type="evidence" value="ECO:0007669"/>
    <property type="project" value="UniProtKB-KW"/>
</dbReference>
<protein>
    <recommendedName>
        <fullName evidence="2">Thiamine-monophosphate kinase</fullName>
        <shortName evidence="2">TMP kinase</shortName>
        <shortName evidence="2">Thiamine-phosphate kinase</shortName>
        <ecNumber evidence="2">2.7.4.16</ecNumber>
    </recommendedName>
</protein>
<feature type="binding site" evidence="2">
    <location>
        <position position="210"/>
    </location>
    <ligand>
        <name>Mg(2+)</name>
        <dbReference type="ChEBI" id="CHEBI:18420"/>
        <label>5</label>
    </ligand>
</feature>
<dbReference type="Pfam" id="PF02769">
    <property type="entry name" value="AIRS_C"/>
    <property type="match status" value="1"/>
</dbReference>
<keyword evidence="6" id="KW-1185">Reference proteome</keyword>
<feature type="binding site" evidence="2">
    <location>
        <position position="142"/>
    </location>
    <ligand>
        <name>ATP</name>
        <dbReference type="ChEBI" id="CHEBI:30616"/>
    </ligand>
</feature>
<feature type="binding site" evidence="2">
    <location>
        <position position="43"/>
    </location>
    <ligand>
        <name>Mg(2+)</name>
        <dbReference type="ChEBI" id="CHEBI:18420"/>
        <label>1</label>
    </ligand>
</feature>
<feature type="domain" description="PurM-like C-terminal" evidence="4">
    <location>
        <begin position="146"/>
        <end position="296"/>
    </location>
</feature>
<comment type="miscellaneous">
    <text evidence="2">Reaction mechanism of ThiL seems to utilize a direct, inline transfer of the gamma-phosphate of ATP to TMP rather than a phosphorylated enzyme intermediate.</text>
</comment>
<dbReference type="SUPFAM" id="SSF56042">
    <property type="entry name" value="PurM C-terminal domain-like"/>
    <property type="match status" value="1"/>
</dbReference>
<dbReference type="HAMAP" id="MF_02128">
    <property type="entry name" value="TMP_kinase"/>
    <property type="match status" value="1"/>
</dbReference>
<feature type="binding site" evidence="2">
    <location>
        <position position="26"/>
    </location>
    <ligand>
        <name>Mg(2+)</name>
        <dbReference type="ChEBI" id="CHEBI:18420"/>
        <label>4</label>
    </ligand>
</feature>